<feature type="compositionally biased region" description="Polar residues" evidence="1">
    <location>
        <begin position="89"/>
        <end position="105"/>
    </location>
</feature>
<dbReference type="OrthoDB" id="8002045at2759"/>
<protein>
    <submittedName>
        <fullName evidence="2">LP01670p</fullName>
    </submittedName>
</protein>
<dbReference type="EMBL" id="AY070893">
    <property type="protein sequence ID" value="AAL48515.1"/>
    <property type="molecule type" value="mRNA"/>
</dbReference>
<reference evidence="2" key="1">
    <citation type="submission" date="2001-12" db="EMBL/GenBank/DDBJ databases">
        <authorList>
            <person name="Stapleton M."/>
            <person name="Brokstein P."/>
            <person name="Hong L."/>
            <person name="Agbayani A."/>
            <person name="Carlson J."/>
            <person name="Champe M."/>
            <person name="Chavez C."/>
            <person name="Dorsett V."/>
            <person name="Dresnek D."/>
            <person name="Farfan D."/>
            <person name="Frise E."/>
            <person name="George R."/>
            <person name="Gonzalez M."/>
            <person name="Guarin H."/>
            <person name="Kronmiller B."/>
            <person name="Li P."/>
            <person name="Liao G."/>
            <person name="Miranda A."/>
            <person name="Mungall C.J."/>
            <person name="Nunoo J."/>
            <person name="Pacleb J."/>
            <person name="Paragas V."/>
            <person name="Park S."/>
            <person name="Patel S."/>
            <person name="Phouanenavong S."/>
            <person name="Wan K."/>
            <person name="Yu C."/>
            <person name="Lewis S.E."/>
            <person name="Rubin G.M."/>
            <person name="Celniker S."/>
        </authorList>
    </citation>
    <scope>NUCLEOTIDE SEQUENCE</scope>
    <source>
        <strain evidence="2">Berkeley</strain>
    </source>
</reference>
<name>Q8SZG9_DROME</name>
<feature type="region of interest" description="Disordered" evidence="1">
    <location>
        <begin position="136"/>
        <end position="195"/>
    </location>
</feature>
<feature type="compositionally biased region" description="Basic residues" evidence="1">
    <location>
        <begin position="138"/>
        <end position="147"/>
    </location>
</feature>
<gene>
    <name evidence="2" type="ORF">CG6044</name>
</gene>
<feature type="compositionally biased region" description="Polar residues" evidence="1">
    <location>
        <begin position="163"/>
        <end position="177"/>
    </location>
</feature>
<organism evidence="2">
    <name type="scientific">Drosophila melanogaster</name>
    <name type="common">Fruit fly</name>
    <dbReference type="NCBI Taxonomy" id="7227"/>
    <lineage>
        <taxon>Eukaryota</taxon>
        <taxon>Metazoa</taxon>
        <taxon>Ecdysozoa</taxon>
        <taxon>Arthropoda</taxon>
        <taxon>Hexapoda</taxon>
        <taxon>Insecta</taxon>
        <taxon>Pterygota</taxon>
        <taxon>Neoptera</taxon>
        <taxon>Endopterygota</taxon>
        <taxon>Diptera</taxon>
        <taxon>Brachycera</taxon>
        <taxon>Muscomorpha</taxon>
        <taxon>Ephydroidea</taxon>
        <taxon>Drosophilidae</taxon>
        <taxon>Drosophila</taxon>
        <taxon>Sophophora</taxon>
    </lineage>
</organism>
<feature type="compositionally biased region" description="Polar residues" evidence="1">
    <location>
        <begin position="38"/>
        <end position="64"/>
    </location>
</feature>
<dbReference type="AlphaFoldDB" id="Q8SZG9"/>
<evidence type="ECO:0000313" key="2">
    <source>
        <dbReference type="EMBL" id="AAL48515.1"/>
    </source>
</evidence>
<sequence length="195" mass="21136">MSTPMSFPNPMMFVPMDSIPACTPPTESSRPPAVMPMATSTATSAGSHPRASTSRLSTSPMRTDTSPREPGSPLLLQSQRPSPAPSPGWSPTHQHPSTPVITRTSMKADRTTDCSPKTFRTISLSNRTVCKIHAIVNGRKKKKKKTRVGTSRNDNDSPRKRAQNSQKTLVTKQSSVSRPPFILKGGKKQTGLETT</sequence>
<feature type="region of interest" description="Disordered" evidence="1">
    <location>
        <begin position="18"/>
        <end position="117"/>
    </location>
</feature>
<evidence type="ECO:0000256" key="1">
    <source>
        <dbReference type="SAM" id="MobiDB-lite"/>
    </source>
</evidence>
<accession>Q8SZG9</accession>
<proteinExistence type="evidence at transcript level"/>